<proteinExistence type="predicted"/>
<reference evidence="1 2" key="1">
    <citation type="submission" date="2022-11" db="EMBL/GenBank/DDBJ databases">
        <title>Whole genome sequence of Eschrichtius robustus ER-17-0199.</title>
        <authorList>
            <person name="Bruniche-Olsen A."/>
            <person name="Black A.N."/>
            <person name="Fields C.J."/>
            <person name="Walden K."/>
            <person name="Dewoody J.A."/>
        </authorList>
    </citation>
    <scope>NUCLEOTIDE SEQUENCE [LARGE SCALE GENOMIC DNA]</scope>
    <source>
        <strain evidence="1">ER-17-0199</strain>
        <tissue evidence="1">Blubber</tissue>
    </source>
</reference>
<protein>
    <submittedName>
        <fullName evidence="1">Uncharacterized protein</fullName>
    </submittedName>
</protein>
<sequence length="300" mass="33148">MQGSTRRMGVMTDVHRRFLQLLMTHGVLEEWDVQRLQKHCYKVHDHFEPGLVYKHVAIQHHFLRLSSGPGLCARTDDTDKLLLRLGFRESDMESDTESDDSSMSPLDGSLGAQTHRWVARVSGEAVVLSAFQFSTPSCETPGTEYFLLHVQRMRLAAPAFLYGPPPTIYSQIPGLGLGVGTHLRRSRMLVGGGGAGYLASPWLRVEDGWGARVDAGRLEEAVSHSRGKVLRTQRGAAGNRTKVASVIFLMAPQACSCLAATFLTRAGNRVLNQVPRVQSVDISEDHSDENRQGLFIQSLL</sequence>
<name>A0AB34I6M8_ESCRO</name>
<evidence type="ECO:0000313" key="1">
    <source>
        <dbReference type="EMBL" id="KAJ8798635.1"/>
    </source>
</evidence>
<accession>A0AB34I6M8</accession>
<keyword evidence="2" id="KW-1185">Reference proteome</keyword>
<dbReference type="Gene3D" id="3.90.1150.220">
    <property type="match status" value="1"/>
</dbReference>
<evidence type="ECO:0000313" key="2">
    <source>
        <dbReference type="Proteomes" id="UP001159641"/>
    </source>
</evidence>
<dbReference type="EMBL" id="JAIQCJ010000020">
    <property type="protein sequence ID" value="KAJ8798635.1"/>
    <property type="molecule type" value="Genomic_DNA"/>
</dbReference>
<dbReference type="AlphaFoldDB" id="A0AB34I6M8"/>
<organism evidence="1 2">
    <name type="scientific">Eschrichtius robustus</name>
    <name type="common">California gray whale</name>
    <name type="synonym">Eschrichtius gibbosus</name>
    <dbReference type="NCBI Taxonomy" id="9764"/>
    <lineage>
        <taxon>Eukaryota</taxon>
        <taxon>Metazoa</taxon>
        <taxon>Chordata</taxon>
        <taxon>Craniata</taxon>
        <taxon>Vertebrata</taxon>
        <taxon>Euteleostomi</taxon>
        <taxon>Mammalia</taxon>
        <taxon>Eutheria</taxon>
        <taxon>Laurasiatheria</taxon>
        <taxon>Artiodactyla</taxon>
        <taxon>Whippomorpha</taxon>
        <taxon>Cetacea</taxon>
        <taxon>Mysticeti</taxon>
        <taxon>Eschrichtiidae</taxon>
        <taxon>Eschrichtius</taxon>
    </lineage>
</organism>
<dbReference type="Proteomes" id="UP001159641">
    <property type="component" value="Unassembled WGS sequence"/>
</dbReference>
<comment type="caution">
    <text evidence="1">The sequence shown here is derived from an EMBL/GenBank/DDBJ whole genome shotgun (WGS) entry which is preliminary data.</text>
</comment>
<gene>
    <name evidence="1" type="ORF">J1605_016438</name>
</gene>